<dbReference type="AlphaFoldDB" id="A0AAD9DMF0"/>
<protein>
    <submittedName>
        <fullName evidence="1">Uncharacterized protein</fullName>
    </submittedName>
</protein>
<accession>A0AAD9DMF0</accession>
<dbReference type="EMBL" id="JAROKS010000026">
    <property type="protein sequence ID" value="KAK1785734.1"/>
    <property type="molecule type" value="Genomic_DNA"/>
</dbReference>
<name>A0AAD9DMF0_9TELE</name>
<organism evidence="1 2">
    <name type="scientific">Electrophorus voltai</name>
    <dbReference type="NCBI Taxonomy" id="2609070"/>
    <lineage>
        <taxon>Eukaryota</taxon>
        <taxon>Metazoa</taxon>
        <taxon>Chordata</taxon>
        <taxon>Craniata</taxon>
        <taxon>Vertebrata</taxon>
        <taxon>Euteleostomi</taxon>
        <taxon>Actinopterygii</taxon>
        <taxon>Neopterygii</taxon>
        <taxon>Teleostei</taxon>
        <taxon>Ostariophysi</taxon>
        <taxon>Gymnotiformes</taxon>
        <taxon>Gymnotoidei</taxon>
        <taxon>Gymnotidae</taxon>
        <taxon>Electrophorus</taxon>
    </lineage>
</organism>
<proteinExistence type="predicted"/>
<keyword evidence="2" id="KW-1185">Reference proteome</keyword>
<comment type="caution">
    <text evidence="1">The sequence shown here is derived from an EMBL/GenBank/DDBJ whole genome shotgun (WGS) entry which is preliminary data.</text>
</comment>
<evidence type="ECO:0000313" key="2">
    <source>
        <dbReference type="Proteomes" id="UP001239994"/>
    </source>
</evidence>
<reference evidence="1" key="1">
    <citation type="submission" date="2023-03" db="EMBL/GenBank/DDBJ databases">
        <title>Electrophorus voltai genome.</title>
        <authorList>
            <person name="Bian C."/>
        </authorList>
    </citation>
    <scope>NUCLEOTIDE SEQUENCE</scope>
    <source>
        <strain evidence="1">CB-2022</strain>
        <tissue evidence="1">Muscle</tissue>
    </source>
</reference>
<gene>
    <name evidence="1" type="ORF">P4O66_019068</name>
</gene>
<sequence>MISELMVLEEEYAAVSSHSEVLLQSMCLRERFRAM</sequence>
<evidence type="ECO:0000313" key="1">
    <source>
        <dbReference type="EMBL" id="KAK1785734.1"/>
    </source>
</evidence>
<dbReference type="Proteomes" id="UP001239994">
    <property type="component" value="Unassembled WGS sequence"/>
</dbReference>